<sequence length="608" mass="63368">MTTQTTTAETPRTPEHDAPSGLIGLPAGPARALATGGGALTIVSAFLSWTWTSAFPGDLTVYGYPGGLQWLVLVAGVLTTLFGLASYGVKGLQWLVPAGADSSIKFAALAAFGTAWYTVLAISVQLGGLANLEPGGFVAAVATLVALVGALALPFHRPAPDPVDPDDDGWDAFKHRAAGTANTWKAAFATGRSKPAPTLPSYVEILIIVAALALGLLVFTYGIGTGYDELFIGFLITAGFGFAAISKSGLMVRISVITSRHRNVTMAGAFAAAAAFPFTQSDDRYATIGVYILIFATVALGLNIVVGLAGLLDLGYVAFLGVGAYAAAMVSGSPSSPFDIHLPFFGAVLVGAAASMVFGVLIGAPTLRLRGDYLAIVTLGFGEIFRITVNNLDGTSGPDITNGSNGISSIPNLQMFGFDFGIPHDVFGITIGRFANYFFLMLIITLVVVIVFRRSGDSRIGRAWVAIREDETAALAMGINGFRVKLIAFALGATLAGLAGTVQAHVTYTVTPEQYQFAHVVPPNSAFLLAAVVLGGMGTISGPLVGASLLYLIPAKLQFLGDYQLLAFGIALVLLMRFRPEGLIPNRRRQLEFHEAAEAPAVLSKTGA</sequence>
<keyword evidence="9" id="KW-1185">Reference proteome</keyword>
<feature type="transmembrane region" description="Helical" evidence="7">
    <location>
        <begin position="202"/>
        <end position="224"/>
    </location>
</feature>
<evidence type="ECO:0000313" key="8">
    <source>
        <dbReference type="EMBL" id="QIQ05285.1"/>
    </source>
</evidence>
<evidence type="ECO:0000256" key="6">
    <source>
        <dbReference type="SAM" id="MobiDB-lite"/>
    </source>
</evidence>
<keyword evidence="5 7" id="KW-0472">Membrane</keyword>
<feature type="transmembrane region" description="Helical" evidence="7">
    <location>
        <begin position="526"/>
        <end position="553"/>
    </location>
</feature>
<dbReference type="Proteomes" id="UP000501179">
    <property type="component" value="Chromosome"/>
</dbReference>
<dbReference type="Pfam" id="PF02653">
    <property type="entry name" value="BPD_transp_2"/>
    <property type="match status" value="1"/>
</dbReference>
<keyword evidence="2" id="KW-1003">Cell membrane</keyword>
<feature type="transmembrane region" description="Helical" evidence="7">
    <location>
        <begin position="136"/>
        <end position="155"/>
    </location>
</feature>
<feature type="transmembrane region" description="Helical" evidence="7">
    <location>
        <begin position="344"/>
        <end position="364"/>
    </location>
</feature>
<feature type="transmembrane region" description="Helical" evidence="7">
    <location>
        <begin position="104"/>
        <end position="124"/>
    </location>
</feature>
<gene>
    <name evidence="8" type="ORF">HA039_26065</name>
</gene>
<dbReference type="InterPro" id="IPR043428">
    <property type="entry name" value="LivM-like"/>
</dbReference>
<accession>A0A6G9H440</accession>
<evidence type="ECO:0000256" key="4">
    <source>
        <dbReference type="ARBA" id="ARBA00022989"/>
    </source>
</evidence>
<dbReference type="CDD" id="cd06581">
    <property type="entry name" value="TM_PBP1_LivM_like"/>
    <property type="match status" value="1"/>
</dbReference>
<feature type="compositionally biased region" description="Low complexity" evidence="6">
    <location>
        <begin position="1"/>
        <end position="11"/>
    </location>
</feature>
<feature type="transmembrane region" description="Helical" evidence="7">
    <location>
        <begin position="71"/>
        <end position="92"/>
    </location>
</feature>
<dbReference type="GO" id="GO:0015658">
    <property type="term" value="F:branched-chain amino acid transmembrane transporter activity"/>
    <property type="evidence" value="ECO:0007669"/>
    <property type="project" value="InterPro"/>
</dbReference>
<evidence type="ECO:0000256" key="3">
    <source>
        <dbReference type="ARBA" id="ARBA00022692"/>
    </source>
</evidence>
<dbReference type="InterPro" id="IPR001851">
    <property type="entry name" value="ABC_transp_permease"/>
</dbReference>
<feature type="transmembrane region" description="Helical" evidence="7">
    <location>
        <begin position="560"/>
        <end position="578"/>
    </location>
</feature>
<dbReference type="PANTHER" id="PTHR30482:SF10">
    <property type="entry name" value="HIGH-AFFINITY BRANCHED-CHAIN AMINO ACID TRANSPORT PROTEIN BRAE"/>
    <property type="match status" value="1"/>
</dbReference>
<reference evidence="8 9" key="1">
    <citation type="submission" date="2020-03" db="EMBL/GenBank/DDBJ databases">
        <title>A novel species.</title>
        <authorList>
            <person name="Gao J."/>
        </authorList>
    </citation>
    <scope>NUCLEOTIDE SEQUENCE [LARGE SCALE GENOMIC DNA]</scope>
    <source>
        <strain evidence="8 9">QMT-12</strain>
    </source>
</reference>
<feature type="transmembrane region" description="Helical" evidence="7">
    <location>
        <begin position="32"/>
        <end position="51"/>
    </location>
</feature>
<proteinExistence type="predicted"/>
<dbReference type="EMBL" id="CP050177">
    <property type="protein sequence ID" value="QIQ05285.1"/>
    <property type="molecule type" value="Genomic_DNA"/>
</dbReference>
<feature type="region of interest" description="Disordered" evidence="6">
    <location>
        <begin position="1"/>
        <end position="21"/>
    </location>
</feature>
<organism evidence="8 9">
    <name type="scientific">Streptomyces liangshanensis</name>
    <dbReference type="NCBI Taxonomy" id="2717324"/>
    <lineage>
        <taxon>Bacteria</taxon>
        <taxon>Bacillati</taxon>
        <taxon>Actinomycetota</taxon>
        <taxon>Actinomycetes</taxon>
        <taxon>Kitasatosporales</taxon>
        <taxon>Streptomycetaceae</taxon>
        <taxon>Streptomyces</taxon>
    </lineage>
</organism>
<feature type="transmembrane region" description="Helical" evidence="7">
    <location>
        <begin position="230"/>
        <end position="250"/>
    </location>
</feature>
<dbReference type="PANTHER" id="PTHR30482">
    <property type="entry name" value="HIGH-AFFINITY BRANCHED-CHAIN AMINO ACID TRANSPORT SYSTEM PERMEASE"/>
    <property type="match status" value="1"/>
</dbReference>
<evidence type="ECO:0000313" key="9">
    <source>
        <dbReference type="Proteomes" id="UP000501179"/>
    </source>
</evidence>
<feature type="transmembrane region" description="Helical" evidence="7">
    <location>
        <begin position="314"/>
        <end position="332"/>
    </location>
</feature>
<dbReference type="AlphaFoldDB" id="A0A6G9H440"/>
<dbReference type="KEGG" id="slia:HA039_26065"/>
<feature type="transmembrane region" description="Helical" evidence="7">
    <location>
        <begin position="285"/>
        <end position="307"/>
    </location>
</feature>
<feature type="transmembrane region" description="Helical" evidence="7">
    <location>
        <begin position="486"/>
        <end position="506"/>
    </location>
</feature>
<keyword evidence="4 7" id="KW-1133">Transmembrane helix</keyword>
<evidence type="ECO:0000256" key="7">
    <source>
        <dbReference type="SAM" id="Phobius"/>
    </source>
</evidence>
<evidence type="ECO:0000256" key="5">
    <source>
        <dbReference type="ARBA" id="ARBA00023136"/>
    </source>
</evidence>
<dbReference type="GO" id="GO:0005886">
    <property type="term" value="C:plasma membrane"/>
    <property type="evidence" value="ECO:0007669"/>
    <property type="project" value="UniProtKB-SubCell"/>
</dbReference>
<keyword evidence="3 7" id="KW-0812">Transmembrane</keyword>
<protein>
    <submittedName>
        <fullName evidence="8">Branched-chain amino acid ABC transporter permease</fullName>
    </submittedName>
</protein>
<evidence type="ECO:0000256" key="1">
    <source>
        <dbReference type="ARBA" id="ARBA00004651"/>
    </source>
</evidence>
<feature type="transmembrane region" description="Helical" evidence="7">
    <location>
        <begin position="434"/>
        <end position="452"/>
    </location>
</feature>
<name>A0A6G9H440_9ACTN</name>
<dbReference type="RefSeq" id="WP_167033795.1">
    <property type="nucleotide sequence ID" value="NZ_CP050177.1"/>
</dbReference>
<comment type="subcellular location">
    <subcellularLocation>
        <location evidence="1">Cell membrane</location>
        <topology evidence="1">Multi-pass membrane protein</topology>
    </subcellularLocation>
</comment>
<evidence type="ECO:0000256" key="2">
    <source>
        <dbReference type="ARBA" id="ARBA00022475"/>
    </source>
</evidence>